<dbReference type="RefSeq" id="WP_243576806.1">
    <property type="nucleotide sequence ID" value="NZ_CP094529.1"/>
</dbReference>
<name>A0ABY4BHJ1_9FLAO</name>
<dbReference type="EMBL" id="CP094529">
    <property type="protein sequence ID" value="UOE38535.1"/>
    <property type="molecule type" value="Genomic_DNA"/>
</dbReference>
<organism evidence="1 2">
    <name type="scientific">Chryseobacterium oryzae</name>
    <dbReference type="NCBI Taxonomy" id="2929799"/>
    <lineage>
        <taxon>Bacteria</taxon>
        <taxon>Pseudomonadati</taxon>
        <taxon>Bacteroidota</taxon>
        <taxon>Flavobacteriia</taxon>
        <taxon>Flavobacteriales</taxon>
        <taxon>Weeksellaceae</taxon>
        <taxon>Chryseobacterium group</taxon>
        <taxon>Chryseobacterium</taxon>
    </lineage>
</organism>
<evidence type="ECO:0000313" key="1">
    <source>
        <dbReference type="EMBL" id="UOE38535.1"/>
    </source>
</evidence>
<keyword evidence="2" id="KW-1185">Reference proteome</keyword>
<evidence type="ECO:0000313" key="2">
    <source>
        <dbReference type="Proteomes" id="UP000831068"/>
    </source>
</evidence>
<sequence>MAQVASNANSDGMTVTVTPSLKGYIHTHLNDYPTDTFNDSGEPLIAQPIRMFSPADVNTLMTMAGMATDGNYRELYGTMVSSYGNYTIMFTGTAADIKTGFDTEQWRKDYVNYRILHKFWSFEKLFLNFLKEKMNVQGIDLYKIKNNGTVQKKTLKSNNNVQSSDCPQ</sequence>
<gene>
    <name evidence="1" type="ORF">MTP08_01790</name>
</gene>
<protein>
    <submittedName>
        <fullName evidence="1">Uncharacterized protein</fullName>
    </submittedName>
</protein>
<reference evidence="1 2" key="1">
    <citation type="submission" date="2022-03" db="EMBL/GenBank/DDBJ databases">
        <title>Chryseobacterium sp. isolated from the Andong Sikhe.</title>
        <authorList>
            <person name="Won M."/>
            <person name="Kim S.-J."/>
            <person name="Kwon S.-W."/>
        </authorList>
    </citation>
    <scope>NUCLEOTIDE SEQUENCE [LARGE SCALE GENOMIC DNA]</scope>
    <source>
        <strain evidence="1 2">ADR-1</strain>
    </source>
</reference>
<accession>A0ABY4BHJ1</accession>
<dbReference type="Proteomes" id="UP000831068">
    <property type="component" value="Chromosome"/>
</dbReference>
<proteinExistence type="predicted"/>